<comment type="function">
    <text evidence="11">DNA polymerase III is a complex, multichain enzyme responsible for most of the replicative synthesis in bacteria. This DNA polymerase also exhibits 3' to 5' exonuclease activity.</text>
</comment>
<keyword evidence="2 11" id="KW-0808">Transferase</keyword>
<keyword evidence="14" id="KW-1185">Reference proteome</keyword>
<keyword evidence="7" id="KW-0862">Zinc</keyword>
<keyword evidence="6 11" id="KW-0547">Nucleotide-binding</keyword>
<keyword evidence="8 11" id="KW-0067">ATP-binding</keyword>
<dbReference type="NCBIfam" id="TIGR01128">
    <property type="entry name" value="holA"/>
    <property type="match status" value="1"/>
</dbReference>
<keyword evidence="3 11" id="KW-0548">Nucleotidyltransferase</keyword>
<dbReference type="CDD" id="cd00009">
    <property type="entry name" value="AAA"/>
    <property type="match status" value="1"/>
</dbReference>
<evidence type="ECO:0000256" key="11">
    <source>
        <dbReference type="RuleBase" id="RU364063"/>
    </source>
</evidence>
<evidence type="ECO:0000256" key="10">
    <source>
        <dbReference type="ARBA" id="ARBA00049244"/>
    </source>
</evidence>
<keyword evidence="5" id="KW-0479">Metal-binding</keyword>
<dbReference type="InterPro" id="IPR008921">
    <property type="entry name" value="DNA_pol3_clamp-load_cplx_C"/>
</dbReference>
<name>A0ABX1WQM3_9BACT</name>
<dbReference type="NCBIfam" id="NF011531">
    <property type="entry name" value="PRK14971.1"/>
    <property type="match status" value="1"/>
</dbReference>
<dbReference type="Gene3D" id="3.40.50.300">
    <property type="entry name" value="P-loop containing nucleotide triphosphate hydrolases"/>
    <property type="match status" value="1"/>
</dbReference>
<dbReference type="PANTHER" id="PTHR11669">
    <property type="entry name" value="REPLICATION FACTOR C / DNA POLYMERASE III GAMMA-TAU SUBUNIT"/>
    <property type="match status" value="1"/>
</dbReference>
<comment type="catalytic activity">
    <reaction evidence="10 11">
        <text>DNA(n) + a 2'-deoxyribonucleoside 5'-triphosphate = DNA(n+1) + diphosphate</text>
        <dbReference type="Rhea" id="RHEA:22508"/>
        <dbReference type="Rhea" id="RHEA-COMP:17339"/>
        <dbReference type="Rhea" id="RHEA-COMP:17340"/>
        <dbReference type="ChEBI" id="CHEBI:33019"/>
        <dbReference type="ChEBI" id="CHEBI:61560"/>
        <dbReference type="ChEBI" id="CHEBI:173112"/>
        <dbReference type="EC" id="2.7.7.7"/>
    </reaction>
</comment>
<dbReference type="Gene3D" id="1.10.8.60">
    <property type="match status" value="1"/>
</dbReference>
<dbReference type="InterPro" id="IPR050238">
    <property type="entry name" value="DNA_Rep/Repair_Clamp_Loader"/>
</dbReference>
<dbReference type="SMART" id="SM00382">
    <property type="entry name" value="AAA"/>
    <property type="match status" value="1"/>
</dbReference>
<evidence type="ECO:0000256" key="7">
    <source>
        <dbReference type="ARBA" id="ARBA00022833"/>
    </source>
</evidence>
<evidence type="ECO:0000256" key="5">
    <source>
        <dbReference type="ARBA" id="ARBA00022723"/>
    </source>
</evidence>
<evidence type="ECO:0000256" key="3">
    <source>
        <dbReference type="ARBA" id="ARBA00022695"/>
    </source>
</evidence>
<keyword evidence="4 11" id="KW-0235">DNA replication</keyword>
<dbReference type="PANTHER" id="PTHR11669:SF0">
    <property type="entry name" value="PROTEIN STICHEL-LIKE 2"/>
    <property type="match status" value="1"/>
</dbReference>
<proteinExistence type="inferred from homology"/>
<dbReference type="Pfam" id="PF22608">
    <property type="entry name" value="DNAX_ATPase_lid"/>
    <property type="match status" value="1"/>
</dbReference>
<protein>
    <recommendedName>
        <fullName evidence="11">DNA polymerase III subunit gamma/tau</fullName>
        <ecNumber evidence="11">2.7.7.7</ecNumber>
    </recommendedName>
</protein>
<dbReference type="SUPFAM" id="SSF52540">
    <property type="entry name" value="P-loop containing nucleoside triphosphate hydrolases"/>
    <property type="match status" value="1"/>
</dbReference>
<dbReference type="EC" id="2.7.7.7" evidence="11"/>
<dbReference type="NCBIfam" id="NF004046">
    <property type="entry name" value="PRK05563.1"/>
    <property type="match status" value="1"/>
</dbReference>
<keyword evidence="9 11" id="KW-0239">DNA-directed DNA polymerase</keyword>
<dbReference type="RefSeq" id="WP_171593646.1">
    <property type="nucleotide sequence ID" value="NZ_RZNH01000001.1"/>
</dbReference>
<evidence type="ECO:0000256" key="8">
    <source>
        <dbReference type="ARBA" id="ARBA00022840"/>
    </source>
</evidence>
<reference evidence="13 14" key="1">
    <citation type="submission" date="2018-12" db="EMBL/GenBank/DDBJ databases">
        <title>Marinifilum JC070 sp. nov., a marine bacterium isolated from Yongle Blue Hole in the South China Sea.</title>
        <authorList>
            <person name="Fu T."/>
        </authorList>
    </citation>
    <scope>NUCLEOTIDE SEQUENCE [LARGE SCALE GENOMIC DNA]</scope>
    <source>
        <strain evidence="13 14">JC070</strain>
    </source>
</reference>
<gene>
    <name evidence="11" type="primary">dnaX</name>
    <name evidence="13" type="ORF">ELS83_01070</name>
</gene>
<dbReference type="InterPro" id="IPR001270">
    <property type="entry name" value="ClpA/B"/>
</dbReference>
<dbReference type="InterPro" id="IPR045085">
    <property type="entry name" value="HLD_clamp_pol_III_gamma_tau"/>
</dbReference>
<dbReference type="InterPro" id="IPR005790">
    <property type="entry name" value="DNA_polIII_delta"/>
</dbReference>
<dbReference type="SUPFAM" id="SSF48019">
    <property type="entry name" value="post-AAA+ oligomerization domain-like"/>
    <property type="match status" value="1"/>
</dbReference>
<dbReference type="InterPro" id="IPR022754">
    <property type="entry name" value="DNA_pol_III_gamma-3"/>
</dbReference>
<dbReference type="PRINTS" id="PR00300">
    <property type="entry name" value="CLPPROTEASEA"/>
</dbReference>
<dbReference type="GO" id="GO:0003887">
    <property type="term" value="F:DNA-directed DNA polymerase activity"/>
    <property type="evidence" value="ECO:0007669"/>
    <property type="project" value="UniProtKB-EC"/>
</dbReference>
<dbReference type="Gene3D" id="1.20.272.10">
    <property type="match status" value="1"/>
</dbReference>
<evidence type="ECO:0000259" key="12">
    <source>
        <dbReference type="SMART" id="SM00382"/>
    </source>
</evidence>
<dbReference type="InterPro" id="IPR012763">
    <property type="entry name" value="DNA_pol_III_sug/sutau_N"/>
</dbReference>
<dbReference type="Pfam" id="PF12169">
    <property type="entry name" value="DNA_pol3_gamma3"/>
    <property type="match status" value="1"/>
</dbReference>
<evidence type="ECO:0000256" key="6">
    <source>
        <dbReference type="ARBA" id="ARBA00022741"/>
    </source>
</evidence>
<sequence length="593" mass="66338">MENFIVSARKYRPSTFSTVVGQESITVTLKNAIKNNHLAHAYLFCGPRGVGKTSCARIFAKTINCSNISSDFEACNECESCKAFNENRSYNIHELDAASNNSVDDIRTLIDQVRIPPQIGSYSIYIIDEVHMLSASAFNAFLKTLEEPPAHAIFVLATTEKHKILPTILSRCQIFDFSRIKVEDAVKHLKNIAEKESVNIDEEALNVIGMKADGAMRDALSIFDQIVSFSGKEISFENVIQNLNVLDYDYYFRIVDAALEGKVTDVLIMLNEIFEKGFDGHHFIGGLSAHIRDVLVGKDQATIQLLEVSDSVKQKYVDQAKKCPVDFLYESLGILNQCDVAYKSSQNPRLLIELSLIQLSQIIESKKKGTNLKKNSKKLLKILVEGRSLAPTQNTQAKNGQPAATVSATIKENANNQAEKSAKKKVVNAGVSRNSYSPTVSIKQALQTGIQRPKVDSKPADKMDTSSGVATSEKVFEFTNVGVLGQLKEFARIKKKDERIRISLSTVEIVIKESKVLIKTFNNLQLEDINNLKLELENYLRRIFTNPKVELFTRLEQTQSTKKVYNETDILRILSEKNPSLALLKKKLALDFE</sequence>
<dbReference type="EMBL" id="RZNH01000001">
    <property type="protein sequence ID" value="NOU58389.1"/>
    <property type="molecule type" value="Genomic_DNA"/>
</dbReference>
<comment type="caution">
    <text evidence="13">The sequence shown here is derived from an EMBL/GenBank/DDBJ whole genome shotgun (WGS) entry which is preliminary data.</text>
</comment>
<organism evidence="13 14">
    <name type="scientific">Marinifilum caeruleilacunae</name>
    <dbReference type="NCBI Taxonomy" id="2499076"/>
    <lineage>
        <taxon>Bacteria</taxon>
        <taxon>Pseudomonadati</taxon>
        <taxon>Bacteroidota</taxon>
        <taxon>Bacteroidia</taxon>
        <taxon>Marinilabiliales</taxon>
        <taxon>Marinifilaceae</taxon>
    </lineage>
</organism>
<dbReference type="InterPro" id="IPR027417">
    <property type="entry name" value="P-loop_NTPase"/>
</dbReference>
<evidence type="ECO:0000256" key="2">
    <source>
        <dbReference type="ARBA" id="ARBA00022679"/>
    </source>
</evidence>
<evidence type="ECO:0000256" key="4">
    <source>
        <dbReference type="ARBA" id="ARBA00022705"/>
    </source>
</evidence>
<evidence type="ECO:0000256" key="9">
    <source>
        <dbReference type="ARBA" id="ARBA00022932"/>
    </source>
</evidence>
<evidence type="ECO:0000313" key="13">
    <source>
        <dbReference type="EMBL" id="NOU58389.1"/>
    </source>
</evidence>
<evidence type="ECO:0000256" key="1">
    <source>
        <dbReference type="ARBA" id="ARBA00006360"/>
    </source>
</evidence>
<comment type="similarity">
    <text evidence="1 11">Belongs to the DnaX/STICHEL family.</text>
</comment>
<accession>A0ABX1WQM3</accession>
<dbReference type="Pfam" id="PF13177">
    <property type="entry name" value="DNA_pol3_delta2"/>
    <property type="match status" value="1"/>
</dbReference>
<dbReference type="NCBIfam" id="TIGR02397">
    <property type="entry name" value="dnaX_nterm"/>
    <property type="match status" value="1"/>
</dbReference>
<evidence type="ECO:0000313" key="14">
    <source>
        <dbReference type="Proteomes" id="UP000732105"/>
    </source>
</evidence>
<dbReference type="CDD" id="cd18137">
    <property type="entry name" value="HLD_clamp_pol_III_gamma_tau"/>
    <property type="match status" value="1"/>
</dbReference>
<dbReference type="Proteomes" id="UP000732105">
    <property type="component" value="Unassembled WGS sequence"/>
</dbReference>
<feature type="domain" description="AAA+ ATPase" evidence="12">
    <location>
        <begin position="38"/>
        <end position="181"/>
    </location>
</feature>
<comment type="subunit">
    <text evidence="11">DNA polymerase III contains a core (composed of alpha, epsilon and theta chains) that associates with a tau subunit. This core dimerizes to form the POLIII' complex. PolIII' associates with the gamma complex (composed of gamma, delta, delta', psi and chi chains) and with the beta chain to form the complete DNA polymerase III complex.</text>
</comment>
<dbReference type="InterPro" id="IPR003593">
    <property type="entry name" value="AAA+_ATPase"/>
</dbReference>